<sequence length="478" mass="51676">MSLRRWARPMVRLGRTRAVAPRRLRQFSSFQRDIDGQRRGPTRYWLRVALLGLVVGSSGALLGSEDRQRAARAVVSLGRILAEIAYDQRDHSSEDAREAASAEDRIASILATMAQEQTFRQALVAHGGVQVLLKALPHANDVILRNRILTAIASVATTPGTDAALADLETTSHLLLHLPAADLPLLDRLKIDMALKHVHDVPRRPAISLPIDVAPTVHRLASATVLSRATSDERKFALQSLTSLLLTAESQSASAALDTALRTLLSNTPLVANLRELAVTPASPLQEPAATLLVALFRLSGLCGISLQEPASWHAQFVSWAYVDAPAVHVAAAEAWHLIAKQSPDVLLSSKAGQDALLQLARATFPPTSRTPSVQMHICAIVSALGDRFTDGGLGTTMATPMSRVFRDADVLDAAELDATPVLGWVDVLTQWSFHGTSAVRHHAIQSLSHLALRQDASRRVLQAWMLGLLRELFAAPV</sequence>
<dbReference type="InterPro" id="IPR011989">
    <property type="entry name" value="ARM-like"/>
</dbReference>
<protein>
    <submittedName>
        <fullName evidence="1">Uncharacterized protein</fullName>
    </submittedName>
</protein>
<reference evidence="1 2" key="1">
    <citation type="journal article" date="2013" name="PLoS Genet.">
        <title>Distinctive expansion of potential virulence genes in the genome of the oomycete fish pathogen Saprolegnia parasitica.</title>
        <authorList>
            <person name="Jiang R.H."/>
            <person name="de Bruijn I."/>
            <person name="Haas B.J."/>
            <person name="Belmonte R."/>
            <person name="Lobach L."/>
            <person name="Christie J."/>
            <person name="van den Ackerveken G."/>
            <person name="Bottin A."/>
            <person name="Bulone V."/>
            <person name="Diaz-Moreno S.M."/>
            <person name="Dumas B."/>
            <person name="Fan L."/>
            <person name="Gaulin E."/>
            <person name="Govers F."/>
            <person name="Grenville-Briggs L.J."/>
            <person name="Horner N.R."/>
            <person name="Levin J.Z."/>
            <person name="Mammella M."/>
            <person name="Meijer H.J."/>
            <person name="Morris P."/>
            <person name="Nusbaum C."/>
            <person name="Oome S."/>
            <person name="Phillips A.J."/>
            <person name="van Rooyen D."/>
            <person name="Rzeszutek E."/>
            <person name="Saraiva M."/>
            <person name="Secombes C.J."/>
            <person name="Seidl M.F."/>
            <person name="Snel B."/>
            <person name="Stassen J.H."/>
            <person name="Sykes S."/>
            <person name="Tripathy S."/>
            <person name="van den Berg H."/>
            <person name="Vega-Arreguin J.C."/>
            <person name="Wawra S."/>
            <person name="Young S.K."/>
            <person name="Zeng Q."/>
            <person name="Dieguez-Uribeondo J."/>
            <person name="Russ C."/>
            <person name="Tyler B.M."/>
            <person name="van West P."/>
        </authorList>
    </citation>
    <scope>NUCLEOTIDE SEQUENCE [LARGE SCALE GENOMIC DNA]</scope>
    <source>
        <strain evidence="1 2">CBS 223.65</strain>
    </source>
</reference>
<organism evidence="1 2">
    <name type="scientific">Saprolegnia parasitica (strain CBS 223.65)</name>
    <dbReference type="NCBI Taxonomy" id="695850"/>
    <lineage>
        <taxon>Eukaryota</taxon>
        <taxon>Sar</taxon>
        <taxon>Stramenopiles</taxon>
        <taxon>Oomycota</taxon>
        <taxon>Saprolegniomycetes</taxon>
        <taxon>Saprolegniales</taxon>
        <taxon>Saprolegniaceae</taxon>
        <taxon>Saprolegnia</taxon>
    </lineage>
</organism>
<gene>
    <name evidence="1" type="ORF">SPRG_05159</name>
</gene>
<accession>A0A067CGT0</accession>
<dbReference type="EMBL" id="KK583203">
    <property type="protein sequence ID" value="KDO29969.1"/>
    <property type="molecule type" value="Genomic_DNA"/>
</dbReference>
<evidence type="ECO:0000313" key="1">
    <source>
        <dbReference type="EMBL" id="KDO29969.1"/>
    </source>
</evidence>
<dbReference type="AlphaFoldDB" id="A0A067CGT0"/>
<proteinExistence type="predicted"/>
<dbReference type="GeneID" id="24127564"/>
<dbReference type="Gene3D" id="1.25.10.10">
    <property type="entry name" value="Leucine-rich Repeat Variant"/>
    <property type="match status" value="1"/>
</dbReference>
<dbReference type="SUPFAM" id="SSF48371">
    <property type="entry name" value="ARM repeat"/>
    <property type="match status" value="1"/>
</dbReference>
<evidence type="ECO:0000313" key="2">
    <source>
        <dbReference type="Proteomes" id="UP000030745"/>
    </source>
</evidence>
<dbReference type="RefSeq" id="XP_012199153.1">
    <property type="nucleotide sequence ID" value="XM_012343763.1"/>
</dbReference>
<dbReference type="KEGG" id="spar:SPRG_05159"/>
<dbReference type="InterPro" id="IPR016024">
    <property type="entry name" value="ARM-type_fold"/>
</dbReference>
<name>A0A067CGT0_SAPPC</name>
<keyword evidence="2" id="KW-1185">Reference proteome</keyword>
<dbReference type="Proteomes" id="UP000030745">
    <property type="component" value="Unassembled WGS sequence"/>
</dbReference>
<dbReference type="VEuPathDB" id="FungiDB:SPRG_05159"/>